<organism evidence="3">
    <name type="scientific">Anthurium amnicola</name>
    <dbReference type="NCBI Taxonomy" id="1678845"/>
    <lineage>
        <taxon>Eukaryota</taxon>
        <taxon>Viridiplantae</taxon>
        <taxon>Streptophyta</taxon>
        <taxon>Embryophyta</taxon>
        <taxon>Tracheophyta</taxon>
        <taxon>Spermatophyta</taxon>
        <taxon>Magnoliopsida</taxon>
        <taxon>Liliopsida</taxon>
        <taxon>Araceae</taxon>
        <taxon>Pothoideae</taxon>
        <taxon>Potheae</taxon>
        <taxon>Anthurium</taxon>
    </lineage>
</organism>
<dbReference type="PANTHER" id="PTHR47717">
    <property type="entry name" value="PEPTIDYL-PROLYL CIS-TRANS ISOMERASE FKBP19, CHLOROPLASTIC"/>
    <property type="match status" value="1"/>
</dbReference>
<dbReference type="EMBL" id="GDJX01007252">
    <property type="protein sequence ID" value="JAT60684.1"/>
    <property type="molecule type" value="Transcribed_RNA"/>
</dbReference>
<name>A0A1D1Z1C7_9ARAE</name>
<evidence type="ECO:0000259" key="2">
    <source>
        <dbReference type="PROSITE" id="PS50059"/>
    </source>
</evidence>
<feature type="domain" description="PPIase FKBP-type" evidence="2">
    <location>
        <begin position="139"/>
        <end position="258"/>
    </location>
</feature>
<keyword evidence="1 3" id="KW-0413">Isomerase</keyword>
<sequence>MASAVSLMGGFPNLSYLLRRAVAPSKDLGFHREKSGIQQEPLVQDGTFGSFEASGFVTTGNNLARRKLLLQSTAGFVTAVIPHYLQKEVAIASEFADMPALRGKDYGKTKMRFPDYTETASGLQFKDLRIGDGPTPKMGEIVVVDWDGYTIGYYGRIFEARNKTKGGSFEGDDKDFFKFKVGSQQVIPAFEEAIVGMAPGGIRRIIVPPELGYPDNDFNKRGPRPATFSGQRALDFVLKNQGLIDKTLLFDIELLKIVPN</sequence>
<keyword evidence="1" id="KW-0697">Rotamase</keyword>
<dbReference type="EC" id="5.2.1.8" evidence="1"/>
<dbReference type="InterPro" id="IPR044208">
    <property type="entry name" value="FKBP19-like"/>
</dbReference>
<dbReference type="GO" id="GO:0003755">
    <property type="term" value="F:peptidyl-prolyl cis-trans isomerase activity"/>
    <property type="evidence" value="ECO:0007669"/>
    <property type="project" value="UniProtKB-KW"/>
</dbReference>
<dbReference type="Pfam" id="PF00254">
    <property type="entry name" value="FKBP_C"/>
    <property type="match status" value="1"/>
</dbReference>
<dbReference type="InterPro" id="IPR001179">
    <property type="entry name" value="PPIase_FKBP_dom"/>
</dbReference>
<comment type="catalytic activity">
    <reaction evidence="1">
        <text>[protein]-peptidylproline (omega=180) = [protein]-peptidylproline (omega=0)</text>
        <dbReference type="Rhea" id="RHEA:16237"/>
        <dbReference type="Rhea" id="RHEA-COMP:10747"/>
        <dbReference type="Rhea" id="RHEA-COMP:10748"/>
        <dbReference type="ChEBI" id="CHEBI:83833"/>
        <dbReference type="ChEBI" id="CHEBI:83834"/>
        <dbReference type="EC" id="5.2.1.8"/>
    </reaction>
</comment>
<dbReference type="AlphaFoldDB" id="A0A1D1Z1C7"/>
<accession>A0A1D1Z1C7</accession>
<dbReference type="PANTHER" id="PTHR47717:SF1">
    <property type="entry name" value="PEPTIDYL-PROLYL CIS-TRANS ISOMERASE FKBP19, CHLOROPLASTIC"/>
    <property type="match status" value="1"/>
</dbReference>
<proteinExistence type="predicted"/>
<dbReference type="SUPFAM" id="SSF54534">
    <property type="entry name" value="FKBP-like"/>
    <property type="match status" value="1"/>
</dbReference>
<evidence type="ECO:0000256" key="1">
    <source>
        <dbReference type="PROSITE-ProRule" id="PRU00277"/>
    </source>
</evidence>
<dbReference type="GO" id="GO:0009507">
    <property type="term" value="C:chloroplast"/>
    <property type="evidence" value="ECO:0007669"/>
    <property type="project" value="TreeGrafter"/>
</dbReference>
<evidence type="ECO:0000313" key="3">
    <source>
        <dbReference type="EMBL" id="JAT60684.1"/>
    </source>
</evidence>
<reference evidence="3" key="1">
    <citation type="submission" date="2015-07" db="EMBL/GenBank/DDBJ databases">
        <title>Transcriptome Assembly of Anthurium amnicola.</title>
        <authorList>
            <person name="Suzuki J."/>
        </authorList>
    </citation>
    <scope>NUCLEOTIDE SEQUENCE</scope>
</reference>
<dbReference type="FunFam" id="3.10.50.40:FF:000034">
    <property type="entry name" value="Peptidylprolyl isomerase"/>
    <property type="match status" value="1"/>
</dbReference>
<dbReference type="GO" id="GO:0009579">
    <property type="term" value="C:thylakoid"/>
    <property type="evidence" value="ECO:0007669"/>
    <property type="project" value="TreeGrafter"/>
</dbReference>
<dbReference type="Gene3D" id="3.10.50.40">
    <property type="match status" value="1"/>
</dbReference>
<gene>
    <name evidence="3" type="primary">FKBP19_0</name>
    <name evidence="3" type="ORF">g.54427</name>
</gene>
<protein>
    <recommendedName>
        <fullName evidence="1">peptidylprolyl isomerase</fullName>
        <ecNumber evidence="1">5.2.1.8</ecNumber>
    </recommendedName>
</protein>
<dbReference type="PROSITE" id="PS50059">
    <property type="entry name" value="FKBP_PPIASE"/>
    <property type="match status" value="1"/>
</dbReference>
<dbReference type="InterPro" id="IPR046357">
    <property type="entry name" value="PPIase_dom_sf"/>
</dbReference>